<feature type="disulfide bond" evidence="1">
    <location>
        <begin position="70"/>
        <end position="80"/>
    </location>
</feature>
<proteinExistence type="predicted"/>
<dbReference type="Gene3D" id="2.60.110.10">
    <property type="entry name" value="Thaumatin"/>
    <property type="match status" value="2"/>
</dbReference>
<dbReference type="Pfam" id="PF00314">
    <property type="entry name" value="Thaumatin"/>
    <property type="match status" value="1"/>
</dbReference>
<evidence type="ECO:0000313" key="2">
    <source>
        <dbReference type="Proteomes" id="UP000095287"/>
    </source>
</evidence>
<feature type="disulfide bond" evidence="1">
    <location>
        <begin position="60"/>
        <end position="69"/>
    </location>
</feature>
<dbReference type="PIRSF" id="PIRSF002703">
    <property type="entry name" value="Thaumatin"/>
    <property type="match status" value="1"/>
</dbReference>
<dbReference type="PANTHER" id="PTHR31013:SF12">
    <property type="entry name" value="PATHOGENESIS-RELATED PROTEIN 5-LIKE"/>
    <property type="match status" value="1"/>
</dbReference>
<protein>
    <submittedName>
        <fullName evidence="3">Thaumatin-like protein</fullName>
    </submittedName>
</protein>
<dbReference type="InterPro" id="IPR037176">
    <property type="entry name" value="Osmotin/thaumatin-like_sf"/>
</dbReference>
<sequence>MNCDTGFCKNSVQCGGAGGVPPVSLAEFTLAAAKAGDTDFYDVSLVDGYNVQVVACKSACLKFNTDQYCCRGAFDTRETCKASEWPKDYPKIFKDDCPTAYSYAYDDHTSTFTCRGNNGALSAAYLITFC</sequence>
<evidence type="ECO:0000313" key="3">
    <source>
        <dbReference type="WBParaSite" id="L893_g26986.t1"/>
    </source>
</evidence>
<dbReference type="SUPFAM" id="SSF49870">
    <property type="entry name" value="Osmotin, thaumatin-like protein"/>
    <property type="match status" value="1"/>
</dbReference>
<accession>A0A1I7ZK46</accession>
<name>A0A1I7ZK46_9BILA</name>
<dbReference type="InterPro" id="IPR001938">
    <property type="entry name" value="Thaumatin"/>
</dbReference>
<dbReference type="PROSITE" id="PS51367">
    <property type="entry name" value="THAUMATIN_2"/>
    <property type="match status" value="1"/>
</dbReference>
<evidence type="ECO:0000256" key="1">
    <source>
        <dbReference type="PIRSR" id="PIRSR002703-1"/>
    </source>
</evidence>
<dbReference type="SMART" id="SM00205">
    <property type="entry name" value="THN"/>
    <property type="match status" value="1"/>
</dbReference>
<dbReference type="AlphaFoldDB" id="A0A1I7ZK46"/>
<keyword evidence="1" id="KW-1015">Disulfide bond</keyword>
<feature type="disulfide bond" evidence="1">
    <location>
        <begin position="8"/>
        <end position="14"/>
    </location>
</feature>
<keyword evidence="2" id="KW-1185">Reference proteome</keyword>
<reference evidence="3" key="1">
    <citation type="submission" date="2016-11" db="UniProtKB">
        <authorList>
            <consortium name="WormBaseParasite"/>
        </authorList>
    </citation>
    <scope>IDENTIFICATION</scope>
</reference>
<dbReference type="WBParaSite" id="L893_g26986.t1">
    <property type="protein sequence ID" value="L893_g26986.t1"/>
    <property type="gene ID" value="L893_g26986"/>
</dbReference>
<dbReference type="Proteomes" id="UP000095287">
    <property type="component" value="Unplaced"/>
</dbReference>
<dbReference type="PANTHER" id="PTHR31013">
    <property type="entry name" value="THAUMATIN FAMILY PROTEIN-RELATED"/>
    <property type="match status" value="1"/>
</dbReference>
<organism evidence="2 3">
    <name type="scientific">Steinernema glaseri</name>
    <dbReference type="NCBI Taxonomy" id="37863"/>
    <lineage>
        <taxon>Eukaryota</taxon>
        <taxon>Metazoa</taxon>
        <taxon>Ecdysozoa</taxon>
        <taxon>Nematoda</taxon>
        <taxon>Chromadorea</taxon>
        <taxon>Rhabditida</taxon>
        <taxon>Tylenchina</taxon>
        <taxon>Panagrolaimomorpha</taxon>
        <taxon>Strongyloidoidea</taxon>
        <taxon>Steinernematidae</taxon>
        <taxon>Steinernema</taxon>
    </lineage>
</organism>